<evidence type="ECO:0000313" key="8">
    <source>
        <dbReference type="EMBL" id="KAJ8564913.1"/>
    </source>
</evidence>
<keyword evidence="3" id="KW-0862">Zinc</keyword>
<feature type="region of interest" description="Disordered" evidence="5">
    <location>
        <begin position="570"/>
        <end position="598"/>
    </location>
</feature>
<dbReference type="InterPro" id="IPR013083">
    <property type="entry name" value="Znf_RING/FYVE/PHD"/>
</dbReference>
<dbReference type="PANTHER" id="PTHR12603:SF10">
    <property type="entry name" value="TRANSCRIPTION FACTOR C2H2 FAMILY"/>
    <property type="match status" value="1"/>
</dbReference>
<dbReference type="InterPro" id="IPR034261">
    <property type="entry name" value="CNOT4_RRM"/>
</dbReference>
<feature type="compositionally biased region" description="Polar residues" evidence="5">
    <location>
        <begin position="719"/>
        <end position="729"/>
    </location>
</feature>
<dbReference type="GO" id="GO:0030014">
    <property type="term" value="C:CCR4-NOT complex"/>
    <property type="evidence" value="ECO:0007669"/>
    <property type="project" value="InterPro"/>
</dbReference>
<dbReference type="InterPro" id="IPR003954">
    <property type="entry name" value="RRM_euk-type"/>
</dbReference>
<feature type="compositionally biased region" description="Polar residues" evidence="5">
    <location>
        <begin position="106"/>
        <end position="124"/>
    </location>
</feature>
<evidence type="ECO:0000313" key="9">
    <source>
        <dbReference type="Proteomes" id="UP001152561"/>
    </source>
</evidence>
<feature type="compositionally biased region" description="Low complexity" evidence="5">
    <location>
        <begin position="232"/>
        <end position="247"/>
    </location>
</feature>
<feature type="region of interest" description="Disordered" evidence="5">
    <location>
        <begin position="1423"/>
        <end position="1445"/>
    </location>
</feature>
<dbReference type="InterPro" id="IPR036529">
    <property type="entry name" value="KIX_dom_sf"/>
</dbReference>
<dbReference type="InterPro" id="IPR036546">
    <property type="entry name" value="MED15_KIX"/>
</dbReference>
<comment type="subcellular location">
    <subcellularLocation>
        <location evidence="1">Nucleus</location>
    </subcellularLocation>
</comment>
<dbReference type="InterPro" id="IPR039515">
    <property type="entry name" value="NOT4_mRING-HC-C4C4"/>
</dbReference>
<evidence type="ECO:0000256" key="1">
    <source>
        <dbReference type="ARBA" id="ARBA00004123"/>
    </source>
</evidence>
<feature type="region of interest" description="Disordered" evidence="5">
    <location>
        <begin position="266"/>
        <end position="370"/>
    </location>
</feature>
<feature type="region of interest" description="Disordered" evidence="5">
    <location>
        <begin position="173"/>
        <end position="247"/>
    </location>
</feature>
<feature type="compositionally biased region" description="Polar residues" evidence="5">
    <location>
        <begin position="187"/>
        <end position="216"/>
    </location>
</feature>
<feature type="compositionally biased region" description="Polar residues" evidence="5">
    <location>
        <begin position="570"/>
        <end position="595"/>
    </location>
</feature>
<comment type="caution">
    <text evidence="8">The sequence shown here is derived from an EMBL/GenBank/DDBJ whole genome shotgun (WGS) entry which is preliminary data.</text>
</comment>
<dbReference type="InterPro" id="IPR001841">
    <property type="entry name" value="Znf_RING"/>
</dbReference>
<feature type="domain" description="RRM" evidence="7">
    <location>
        <begin position="1460"/>
        <end position="1546"/>
    </location>
</feature>
<evidence type="ECO:0000256" key="5">
    <source>
        <dbReference type="SAM" id="MobiDB-lite"/>
    </source>
</evidence>
<dbReference type="SUPFAM" id="SSF57850">
    <property type="entry name" value="RING/U-box"/>
    <property type="match status" value="1"/>
</dbReference>
<gene>
    <name evidence="8" type="ORF">K7X08_001373</name>
</gene>
<keyword evidence="9" id="KW-1185">Reference proteome</keyword>
<feature type="domain" description="RING-type" evidence="6">
    <location>
        <begin position="1359"/>
        <end position="1407"/>
    </location>
</feature>
<dbReference type="Proteomes" id="UP001152561">
    <property type="component" value="Unassembled WGS sequence"/>
</dbReference>
<evidence type="ECO:0000259" key="6">
    <source>
        <dbReference type="PROSITE" id="PS50089"/>
    </source>
</evidence>
<evidence type="ECO:0000256" key="2">
    <source>
        <dbReference type="ARBA" id="ARBA00023242"/>
    </source>
</evidence>
<dbReference type="PANTHER" id="PTHR12603">
    <property type="entry name" value="CCR4-NOT TRANSCRIPTION COMPLEX RELATED"/>
    <property type="match status" value="1"/>
</dbReference>
<dbReference type="PROSITE" id="PS50089">
    <property type="entry name" value="ZF_RING_2"/>
    <property type="match status" value="1"/>
</dbReference>
<feature type="region of interest" description="Disordered" evidence="5">
    <location>
        <begin position="106"/>
        <end position="141"/>
    </location>
</feature>
<dbReference type="InterPro" id="IPR012677">
    <property type="entry name" value="Nucleotide-bd_a/b_plait_sf"/>
</dbReference>
<feature type="compositionally biased region" description="Basic residues" evidence="5">
    <location>
        <begin position="1432"/>
        <end position="1442"/>
    </location>
</feature>
<dbReference type="InterPro" id="IPR039780">
    <property type="entry name" value="Mot2"/>
</dbReference>
<feature type="region of interest" description="Disordered" evidence="5">
    <location>
        <begin position="447"/>
        <end position="481"/>
    </location>
</feature>
<feature type="region of interest" description="Disordered" evidence="5">
    <location>
        <begin position="1600"/>
        <end position="1620"/>
    </location>
</feature>
<evidence type="ECO:0000259" key="7">
    <source>
        <dbReference type="PROSITE" id="PS50102"/>
    </source>
</evidence>
<dbReference type="OrthoDB" id="1923159at2759"/>
<keyword evidence="2" id="KW-0539">Nucleus</keyword>
<dbReference type="InterPro" id="IPR035979">
    <property type="entry name" value="RBD_domain_sf"/>
</dbReference>
<feature type="region of interest" description="Disordered" evidence="5">
    <location>
        <begin position="793"/>
        <end position="886"/>
    </location>
</feature>
<evidence type="ECO:0000256" key="3">
    <source>
        <dbReference type="PROSITE-ProRule" id="PRU00175"/>
    </source>
</evidence>
<dbReference type="PROSITE" id="PS50102">
    <property type="entry name" value="RRM"/>
    <property type="match status" value="1"/>
</dbReference>
<keyword evidence="3" id="KW-0863">Zinc-finger</keyword>
<proteinExistence type="predicted"/>
<feature type="compositionally biased region" description="Low complexity" evidence="5">
    <location>
        <begin position="8"/>
        <end position="27"/>
    </location>
</feature>
<feature type="compositionally biased region" description="Polar residues" evidence="5">
    <location>
        <begin position="931"/>
        <end position="953"/>
    </location>
</feature>
<name>A0A9Q1MRW6_9SOLA</name>
<dbReference type="FunFam" id="3.30.70.330:FF:000161">
    <property type="entry name" value="RNA binding (RRM/RBD/RNP motifs) family protein"/>
    <property type="match status" value="1"/>
</dbReference>
<dbReference type="Gene3D" id="3.30.40.10">
    <property type="entry name" value="Zinc/RING finger domain, C3HC4 (zinc finger)"/>
    <property type="match status" value="1"/>
</dbReference>
<dbReference type="GO" id="GO:0004842">
    <property type="term" value="F:ubiquitin-protein transferase activity"/>
    <property type="evidence" value="ECO:0007669"/>
    <property type="project" value="InterPro"/>
</dbReference>
<dbReference type="GO" id="GO:0003723">
    <property type="term" value="F:RNA binding"/>
    <property type="evidence" value="ECO:0007669"/>
    <property type="project" value="UniProtKB-UniRule"/>
</dbReference>
<feature type="compositionally biased region" description="Low complexity" evidence="5">
    <location>
        <begin position="461"/>
        <end position="475"/>
    </location>
</feature>
<keyword evidence="4" id="KW-0694">RNA-binding</keyword>
<dbReference type="SMART" id="SM00361">
    <property type="entry name" value="RRM_1"/>
    <property type="match status" value="1"/>
</dbReference>
<feature type="compositionally biased region" description="Pro residues" evidence="5">
    <location>
        <begin position="982"/>
        <end position="991"/>
    </location>
</feature>
<keyword evidence="3" id="KW-0479">Metal-binding</keyword>
<feature type="compositionally biased region" description="Low complexity" evidence="5">
    <location>
        <begin position="696"/>
        <end position="718"/>
    </location>
</feature>
<dbReference type="InterPro" id="IPR000504">
    <property type="entry name" value="RRM_dom"/>
</dbReference>
<feature type="compositionally biased region" description="Polar residues" evidence="5">
    <location>
        <begin position="131"/>
        <end position="141"/>
    </location>
</feature>
<organism evidence="8 9">
    <name type="scientific">Anisodus acutangulus</name>
    <dbReference type="NCBI Taxonomy" id="402998"/>
    <lineage>
        <taxon>Eukaryota</taxon>
        <taxon>Viridiplantae</taxon>
        <taxon>Streptophyta</taxon>
        <taxon>Embryophyta</taxon>
        <taxon>Tracheophyta</taxon>
        <taxon>Spermatophyta</taxon>
        <taxon>Magnoliopsida</taxon>
        <taxon>eudicotyledons</taxon>
        <taxon>Gunneridae</taxon>
        <taxon>Pentapetalae</taxon>
        <taxon>asterids</taxon>
        <taxon>lamiids</taxon>
        <taxon>Solanales</taxon>
        <taxon>Solanaceae</taxon>
        <taxon>Solanoideae</taxon>
        <taxon>Hyoscyameae</taxon>
        <taxon>Anisodus</taxon>
    </lineage>
</organism>
<dbReference type="CDD" id="cd16618">
    <property type="entry name" value="mRING-HC-C4C4_CNOT4"/>
    <property type="match status" value="1"/>
</dbReference>
<dbReference type="CDD" id="cd12438">
    <property type="entry name" value="RRM_CNOT4"/>
    <property type="match status" value="1"/>
</dbReference>
<dbReference type="GO" id="GO:0008270">
    <property type="term" value="F:zinc ion binding"/>
    <property type="evidence" value="ECO:0007669"/>
    <property type="project" value="UniProtKB-KW"/>
</dbReference>
<feature type="region of interest" description="Disordered" evidence="5">
    <location>
        <begin position="1"/>
        <end position="36"/>
    </location>
</feature>
<dbReference type="GO" id="GO:0003712">
    <property type="term" value="F:transcription coregulator activity"/>
    <property type="evidence" value="ECO:0007669"/>
    <property type="project" value="InterPro"/>
</dbReference>
<feature type="compositionally biased region" description="Low complexity" evidence="5">
    <location>
        <begin position="793"/>
        <end position="884"/>
    </location>
</feature>
<feature type="compositionally biased region" description="Low complexity" evidence="5">
    <location>
        <begin position="503"/>
        <end position="547"/>
    </location>
</feature>
<feature type="region of interest" description="Disordered" evidence="5">
    <location>
        <begin position="917"/>
        <end position="953"/>
    </location>
</feature>
<dbReference type="FunFam" id="1.10.246.20:FF:000003">
    <property type="entry name" value="Mediator of RNA polymerase II transcription subunit 15a"/>
    <property type="match status" value="1"/>
</dbReference>
<dbReference type="GO" id="GO:0006355">
    <property type="term" value="P:regulation of DNA-templated transcription"/>
    <property type="evidence" value="ECO:0007669"/>
    <property type="project" value="InterPro"/>
</dbReference>
<feature type="region of interest" description="Disordered" evidence="5">
    <location>
        <begin position="690"/>
        <end position="729"/>
    </location>
</feature>
<evidence type="ECO:0000256" key="4">
    <source>
        <dbReference type="PROSITE-ProRule" id="PRU00176"/>
    </source>
</evidence>
<accession>A0A9Q1MRW6</accession>
<sequence>MDGNNWRAAQAQGGEAAGAPTGAAAGAMESGDGNWRTQLLPDSRQRIVNKIMETLKRHLPVSGQEGVQELKKIAVRFEEKIYSAATSQQDYLRKISLKMLTMETKSQNPMANSIQSNPASSGQNALGPGSHSMQSQVNSQAQQLPVPMVTNQTQTRQPLLQQNIPNNMASTGLQSSASLTPALPPVNNLTQASMPSVVGQNSNLQTMPNVGQNSVGNAIGQGMPPNMVASSQRQVQGRQQQVVSQQQQQQSQTTQQYLYQQQLHHQMMKQKFQPGNTSQSLMQSHLQQQQQQQPQEQQQQQKPQQQQNLLQPNQTQPSSMQSTSLSNLQQNQQSTVQQSTQSVLHQRQQSVMRQQQAQQAPMLHQQQSSMLQQPILPAQQHQQQQQQHQLIAQQTNVANLQQNQLMGQQNTMSDVQQRLMGQQNNYNSLQQQQQQLLNQQSNFQNMHQQQLGSQSNIAGVQQQQLSGSQQPGNSGLTSNQHPINMLQQSKVPVQQMLQSTTTLLPSQGQQSQSQPAQQQMMSQGQSQSGQLQPPLGLQQQPNQLQREMQQRLQTSAPLLQQQNVMEQQKQLYQSQRAAPEASSTSLDSTAQTGNANPADWQEEVYQKIKSMKEMYLSELNDLHQKIASKVQQHDSLPQRPQNEQIEKLKMFKMTLERIVLFLRLNKHEIQLSHNEKLLSVEKHISFFLSSNRPRKPASSPLQGQLPQSSMQLQQPQSLDGQNNPSMQPVQGSMAAMQQNNLTNLQHNSLSGVSTISNSQQHMINTVQPGSGVDLGQGNSLNSLQQVATGSLQQNPVNSPQQVNISSLSSQSGSNPVQANLGSLQQNANSLQQSLPKQHEQQMLQNQQQLRQQYHQRQMQQQLFHRQQLMQQQQAKQQQTAQLPAHQMSQLHQITDANDLKMRQQMGMKAGVLQQQQSVGQRVGSHHPQLKSGISSPQVHQALSPQVTQHPSPQIDQQNMLASLTKAGTPLQSAGSPFVVPSPSTPLAPSPMPGDSEKVSTGFASQTIAGNIMHQQATAASAPAQSLAIGTPGISASPLLAEFTPLDGTHANVSAAVSGKSSVEQPLERLMTAVKNMSTKALNSSVSDISSVVSMIDRIAGSAPGNGSRAAVGEDLVSMTKCRLQARNYFTQDGPTGTKKMKRYTTSNVVSSNGSVNDSFWQLNCSEASELESTATSNGKRPRPEVNHALVEEIQNINRQLIDTVLEISDEGVDPSALAAATEGGEGTTVKCSFTAVSLSPSLKAQYASAQMSPIQPLRLLVPVNYPNCSPILLDKFPVEVSKEYEDLSKKAKSRFSVSLRSLSQPMSLKDIARTWDVCARAIIFVFSRLSLSLSLSLPFYRSINKASLAIMSNEEEKRCPLCAEEMDWTDQQFKPCKCGYQVCLWCWHHIMDMAEKDESEGRCPACRTTYEKEKVVRMQANIERAGNNNANRKSKQQPKAKPKTNEVKKDLTNVRVVQRKMAYVIGLPLSLADEDILQRKEYFGQYGKVTKVSLSRTTGGAIQQFVDDTCSVYITYSKEEEAVRCIQSVHGFVLEGRYLRASFGTAKYCHAWLRNTPCSNPSCLYLHSIGADEDSFGKDDVAAIHTRNRVQQIVGDTSNMMTRSGDVLPPPLDELSSTGFTSTETSSIRNAVNDAVNDSVNYSCYMAHVIHHDKDGDAGGPNRMTTFVDIVGRSNTSGAERDGNSTEDCRILNLSSDLSSVTISKDNRGDETYPDKTLFKVPSSNHVLNDLRGNQNSVEFSDEPFTEDYTSFDGQGPKNCNNMDQKAFLMSPHSAQSTENSGGRLLVHRSCSPSSNGTDFGALHNQVDEASLPLSCATAVLNEGFHDLKFQNSVKSDRVYRSSSSFSNEEIVEHLRRIDGDNLTNYQDSSFNAVESTIISNIMSMDLGSCDDSTALHRSFAGSYGESVGKHGASWNSLHSNQSGFSFVKQDDFSGQGGDLESSFGNIGQMSKNSSTLQDFRENKEQYVHKGPYQITRPKVSAPPGFSMPPRDSLHGFASADEIGGIPRALSRNRLVNSSSSSLLHTPSTGSISSAGDIDFVDPATSGFGNGKPTNGFDISSLEIGSACVPQRRGFEDEARIWHLMQQKSLDQGKFSQLIASQTPSVHQPRRFPSHGGDEYFGLDDIYGFSSRVVDQHQSFDPSSYPQHKSFDPSSYSQFPQQKLAINGLIFNGFQHNSLDNIHRSNEVDSMTQLQTNGTLGFKNFYAGYGDLMFQAPRSGDVYTRVFGM</sequence>
<protein>
    <submittedName>
        <fullName evidence="8">Uncharacterized protein</fullName>
    </submittedName>
</protein>
<dbReference type="Gene3D" id="1.10.246.20">
    <property type="entry name" value="Coactivator CBP, KIX domain"/>
    <property type="match status" value="1"/>
</dbReference>
<reference evidence="9" key="1">
    <citation type="journal article" date="2023" name="Proc. Natl. Acad. Sci. U.S.A.">
        <title>Genomic and structural basis for evolution of tropane alkaloid biosynthesis.</title>
        <authorList>
            <person name="Wanga Y.-J."/>
            <person name="Taina T."/>
            <person name="Yua J.-Y."/>
            <person name="Lia J."/>
            <person name="Xua B."/>
            <person name="Chenc J."/>
            <person name="D'Auriad J.C."/>
            <person name="Huanga J.-P."/>
            <person name="Huanga S.-X."/>
        </authorList>
    </citation>
    <scope>NUCLEOTIDE SEQUENCE [LARGE SCALE GENOMIC DNA]</scope>
    <source>
        <strain evidence="9">cv. KIB-2019</strain>
    </source>
</reference>
<dbReference type="EMBL" id="JAJAGQ010000004">
    <property type="protein sequence ID" value="KAJ8564913.1"/>
    <property type="molecule type" value="Genomic_DNA"/>
</dbReference>
<dbReference type="GO" id="GO:0005634">
    <property type="term" value="C:nucleus"/>
    <property type="evidence" value="ECO:0007669"/>
    <property type="project" value="UniProtKB-SubCell"/>
</dbReference>
<feature type="compositionally biased region" description="Polar residues" evidence="5">
    <location>
        <begin position="451"/>
        <end position="460"/>
    </location>
</feature>
<dbReference type="GO" id="GO:0016567">
    <property type="term" value="P:protein ubiquitination"/>
    <property type="evidence" value="ECO:0007669"/>
    <property type="project" value="TreeGrafter"/>
</dbReference>
<dbReference type="Gene3D" id="3.30.70.330">
    <property type="match status" value="1"/>
</dbReference>
<feature type="region of interest" description="Disordered" evidence="5">
    <location>
        <begin position="971"/>
        <end position="999"/>
    </location>
</feature>
<feature type="region of interest" description="Disordered" evidence="5">
    <location>
        <begin position="503"/>
        <end position="550"/>
    </location>
</feature>
<dbReference type="Pfam" id="PF14570">
    <property type="entry name" value="zf-RING_4"/>
    <property type="match status" value="1"/>
</dbReference>
<dbReference type="Pfam" id="PF16987">
    <property type="entry name" value="KIX_2"/>
    <property type="match status" value="1"/>
</dbReference>
<dbReference type="SUPFAM" id="SSF54928">
    <property type="entry name" value="RNA-binding domain, RBD"/>
    <property type="match status" value="1"/>
</dbReference>